<feature type="region of interest" description="Disordered" evidence="1">
    <location>
        <begin position="353"/>
        <end position="397"/>
    </location>
</feature>
<evidence type="ECO:0000256" key="1">
    <source>
        <dbReference type="SAM" id="MobiDB-lite"/>
    </source>
</evidence>
<feature type="region of interest" description="Disordered" evidence="1">
    <location>
        <begin position="75"/>
        <end position="94"/>
    </location>
</feature>
<dbReference type="EMBL" id="NHYD01003260">
    <property type="protein sequence ID" value="PPQ81386.1"/>
    <property type="molecule type" value="Genomic_DNA"/>
</dbReference>
<proteinExistence type="predicted"/>
<feature type="compositionally biased region" description="Basic and acidic residues" evidence="1">
    <location>
        <begin position="109"/>
        <end position="119"/>
    </location>
</feature>
<feature type="region of interest" description="Disordered" evidence="1">
    <location>
        <begin position="35"/>
        <end position="69"/>
    </location>
</feature>
<feature type="region of interest" description="Disordered" evidence="1">
    <location>
        <begin position="109"/>
        <end position="142"/>
    </location>
</feature>
<protein>
    <submittedName>
        <fullName evidence="2">Uncharacterized protein</fullName>
    </submittedName>
</protein>
<dbReference type="InParanoid" id="A0A409WSD6"/>
<evidence type="ECO:0000313" key="2">
    <source>
        <dbReference type="EMBL" id="PPQ81386.1"/>
    </source>
</evidence>
<dbReference type="AlphaFoldDB" id="A0A409WSD6"/>
<comment type="caution">
    <text evidence="2">The sequence shown here is derived from an EMBL/GenBank/DDBJ whole genome shotgun (WGS) entry which is preliminary data.</text>
</comment>
<sequence length="713" mass="78370">MTAYPSEYQLGDNQAFFDPSSRPIHSSIEQHVDIHPHEAGDGDTVPRSTPRYFSPPDMTTSTLGHSQRYSDVIDNSNRRTAVSTGGENYDDGDEDYGLHYYYGKTWDSRTSEPVKEVDARAQPARTTTTTNSSAEWSADSPHRSLPYNQIPLHRPPEIYEPSIRQATTLGVVGHSQESHSGARMGSYPSLQSNNGSAEPMPEYPMSRLSRLPAQEILTFFRNNVINPHVHPCPHPHSRQLMFYQPTQEELDERAHQPVPPEKLSTYSELSPHIEFMQRLKYEETLEKENESRKLARNSMMIISSSSPISSDTRPFNVNSSATTAPTITTAIATANSMACPGAGLAPGAQVISQTSTWPTPMPSQADSSSVFVPPPAKKRRWGKHTTADSTRPRPPDAMEVDQAATHGAITGNSSSSPELESRSTASAAIGISATSSNGVKYIKSDPRKPSLACTFWSAKSHAGVRLPRTKIRLAINVPVGRSSASISLNYRVLSIPKTPLGDDADRLWWLFRLQNQNNWIDHCHDDHRGRHWGTSRNTYTYHLPVHPVPTTTQSFKPTTTAWNPGPPNGTRTGAHFPGRLVFHPIGQLAALTNTVRSACVLLPFTSSPSPSPSSTPASVNDWLESTRSSSFCTDGGSALLESEEGEKEQFESGESQAGPQLGEAEPRAERFASDMFASDGGPVKYPACRTDIGVWKSGYDLFVWGEEKELVEF</sequence>
<dbReference type="Proteomes" id="UP000283269">
    <property type="component" value="Unassembled WGS sequence"/>
</dbReference>
<feature type="compositionally biased region" description="Polar residues" evidence="1">
    <location>
        <begin position="353"/>
        <end position="370"/>
    </location>
</feature>
<name>A0A409WSD6_PSICY</name>
<gene>
    <name evidence="2" type="ORF">CVT25_015907</name>
</gene>
<evidence type="ECO:0000313" key="3">
    <source>
        <dbReference type="Proteomes" id="UP000283269"/>
    </source>
</evidence>
<dbReference type="OrthoDB" id="39175at2759"/>
<keyword evidence="3" id="KW-1185">Reference proteome</keyword>
<organism evidence="2 3">
    <name type="scientific">Psilocybe cyanescens</name>
    <dbReference type="NCBI Taxonomy" id="93625"/>
    <lineage>
        <taxon>Eukaryota</taxon>
        <taxon>Fungi</taxon>
        <taxon>Dikarya</taxon>
        <taxon>Basidiomycota</taxon>
        <taxon>Agaricomycotina</taxon>
        <taxon>Agaricomycetes</taxon>
        <taxon>Agaricomycetidae</taxon>
        <taxon>Agaricales</taxon>
        <taxon>Agaricineae</taxon>
        <taxon>Strophariaceae</taxon>
        <taxon>Psilocybe</taxon>
    </lineage>
</organism>
<feature type="compositionally biased region" description="Polar residues" evidence="1">
    <location>
        <begin position="57"/>
        <end position="69"/>
    </location>
</feature>
<accession>A0A409WSD6</accession>
<reference evidence="2 3" key="1">
    <citation type="journal article" date="2018" name="Evol. Lett.">
        <title>Horizontal gene cluster transfer increased hallucinogenic mushroom diversity.</title>
        <authorList>
            <person name="Reynolds H.T."/>
            <person name="Vijayakumar V."/>
            <person name="Gluck-Thaler E."/>
            <person name="Korotkin H.B."/>
            <person name="Matheny P.B."/>
            <person name="Slot J.C."/>
        </authorList>
    </citation>
    <scope>NUCLEOTIDE SEQUENCE [LARGE SCALE GENOMIC DNA]</scope>
    <source>
        <strain evidence="2 3">2631</strain>
    </source>
</reference>
<feature type="region of interest" description="Disordered" evidence="1">
    <location>
        <begin position="641"/>
        <end position="680"/>
    </location>
</feature>